<dbReference type="Gene3D" id="3.40.50.12160">
    <property type="entry name" value="Methylthiotransferase, N-terminal domain"/>
    <property type="match status" value="1"/>
</dbReference>
<evidence type="ECO:0000256" key="1">
    <source>
        <dbReference type="ARBA" id="ARBA00001966"/>
    </source>
</evidence>
<keyword evidence="9" id="KW-0411">Iron-sulfur</keyword>
<evidence type="ECO:0000256" key="5">
    <source>
        <dbReference type="ARBA" id="ARBA00022679"/>
    </source>
</evidence>
<dbReference type="PROSITE" id="PS50926">
    <property type="entry name" value="TRAM"/>
    <property type="match status" value="1"/>
</dbReference>
<dbReference type="SUPFAM" id="SSF102114">
    <property type="entry name" value="Radical SAM enzymes"/>
    <property type="match status" value="1"/>
</dbReference>
<dbReference type="InterPro" id="IPR058240">
    <property type="entry name" value="rSAM_sf"/>
</dbReference>
<dbReference type="PANTHER" id="PTHR11918:SF45">
    <property type="entry name" value="THREONYLCARBAMOYLADENOSINE TRNA METHYLTHIOTRANSFERASE"/>
    <property type="match status" value="1"/>
</dbReference>
<dbReference type="PROSITE" id="PS01278">
    <property type="entry name" value="MTTASE_RADICAL"/>
    <property type="match status" value="1"/>
</dbReference>
<dbReference type="SFLD" id="SFLDS00029">
    <property type="entry name" value="Radical_SAM"/>
    <property type="match status" value="1"/>
</dbReference>
<evidence type="ECO:0000256" key="7">
    <source>
        <dbReference type="ARBA" id="ARBA00022723"/>
    </source>
</evidence>
<dbReference type="InterPro" id="IPR023404">
    <property type="entry name" value="rSAM_horseshoe"/>
</dbReference>
<dbReference type="InterPro" id="IPR006467">
    <property type="entry name" value="MiaB-like_bact"/>
</dbReference>
<dbReference type="PANTHER" id="PTHR11918">
    <property type="entry name" value="RADICAL SAM PROTEINS"/>
    <property type="match status" value="1"/>
</dbReference>
<evidence type="ECO:0000259" key="13">
    <source>
        <dbReference type="PROSITE" id="PS51449"/>
    </source>
</evidence>
<dbReference type="Pfam" id="PF00919">
    <property type="entry name" value="UPF0004"/>
    <property type="match status" value="1"/>
</dbReference>
<reference evidence="15" key="2">
    <citation type="journal article" date="2021" name="PeerJ">
        <title>Extensive microbial diversity within the chicken gut microbiome revealed by metagenomics and culture.</title>
        <authorList>
            <person name="Gilroy R."/>
            <person name="Ravi A."/>
            <person name="Getino M."/>
            <person name="Pursley I."/>
            <person name="Horton D.L."/>
            <person name="Alikhan N.F."/>
            <person name="Baker D."/>
            <person name="Gharbi K."/>
            <person name="Hall N."/>
            <person name="Watson M."/>
            <person name="Adriaenssens E.M."/>
            <person name="Foster-Nyarko E."/>
            <person name="Jarju S."/>
            <person name="Secka A."/>
            <person name="Antonio M."/>
            <person name="Oren A."/>
            <person name="Chaudhuri R.R."/>
            <person name="La Ragione R."/>
            <person name="Hildebrand F."/>
            <person name="Pallen M.J."/>
        </authorList>
    </citation>
    <scope>NUCLEOTIDE SEQUENCE</scope>
    <source>
        <strain evidence="15">CHK184-25365</strain>
    </source>
</reference>
<dbReference type="InterPro" id="IPR038135">
    <property type="entry name" value="Methylthiotransferase_N_sf"/>
</dbReference>
<comment type="function">
    <text evidence="2">Catalyzes the methylthiolation of N6-threonylcarbamoyladenosine (t(6)A), leading to the formation of 2-methylthio-N6-threonylcarbamoyladenosine (ms(2)t(6)A) at position 37 in tRNAs that read codons beginning with adenine.</text>
</comment>
<dbReference type="InterPro" id="IPR006638">
    <property type="entry name" value="Elp3/MiaA/NifB-like_rSAM"/>
</dbReference>
<evidence type="ECO:0000256" key="4">
    <source>
        <dbReference type="ARBA" id="ARBA00022485"/>
    </source>
</evidence>
<name>A0A9D1AJN1_9FIRM</name>
<keyword evidence="8" id="KW-0408">Iron</keyword>
<feature type="domain" description="TRAM" evidence="12">
    <location>
        <begin position="391"/>
        <end position="452"/>
    </location>
</feature>
<dbReference type="InterPro" id="IPR005839">
    <property type="entry name" value="Methylthiotransferase"/>
</dbReference>
<evidence type="ECO:0000313" key="15">
    <source>
        <dbReference type="EMBL" id="HIR41350.1"/>
    </source>
</evidence>
<keyword evidence="4" id="KW-0004">4Fe-4S</keyword>
<keyword evidence="6" id="KW-0949">S-adenosyl-L-methionine</keyword>
<comment type="cofactor">
    <cofactor evidence="1">
        <name>[4Fe-4S] cluster</name>
        <dbReference type="ChEBI" id="CHEBI:49883"/>
    </cofactor>
</comment>
<accession>A0A9D1AJN1</accession>
<evidence type="ECO:0000256" key="11">
    <source>
        <dbReference type="ARBA" id="ARBA00051661"/>
    </source>
</evidence>
<protein>
    <recommendedName>
        <fullName evidence="3">tRNA (N(6)-L-threonylcarbamoyladenosine(37)-C(2))-methylthiotransferase</fullName>
        <ecNumber evidence="3">2.8.4.5</ecNumber>
    </recommendedName>
    <alternativeName>
        <fullName evidence="10">tRNA-t(6)A37 methylthiotransferase</fullName>
    </alternativeName>
</protein>
<feature type="domain" description="Radical SAM core" evidence="14">
    <location>
        <begin position="161"/>
        <end position="388"/>
    </location>
</feature>
<dbReference type="FunFam" id="3.80.30.20:FF:000001">
    <property type="entry name" value="tRNA-2-methylthio-N(6)-dimethylallyladenosine synthase 2"/>
    <property type="match status" value="1"/>
</dbReference>
<evidence type="ECO:0000256" key="3">
    <source>
        <dbReference type="ARBA" id="ARBA00013273"/>
    </source>
</evidence>
<dbReference type="PROSITE" id="PS51449">
    <property type="entry name" value="MTTASE_N"/>
    <property type="match status" value="1"/>
</dbReference>
<keyword evidence="7" id="KW-0479">Metal-binding</keyword>
<dbReference type="EMBL" id="DVGY01000132">
    <property type="protein sequence ID" value="HIR41350.1"/>
    <property type="molecule type" value="Genomic_DNA"/>
</dbReference>
<organism evidence="15 16">
    <name type="scientific">Candidatus Egerieicola pullicola</name>
    <dbReference type="NCBI Taxonomy" id="2840775"/>
    <lineage>
        <taxon>Bacteria</taxon>
        <taxon>Bacillati</taxon>
        <taxon>Bacillota</taxon>
        <taxon>Clostridia</taxon>
        <taxon>Eubacteriales</taxon>
        <taxon>Oscillospiraceae</taxon>
        <taxon>Oscillospiraceae incertae sedis</taxon>
        <taxon>Candidatus Egerieicola</taxon>
    </lineage>
</organism>
<feature type="domain" description="MTTase N-terminal" evidence="13">
    <location>
        <begin position="28"/>
        <end position="138"/>
    </location>
</feature>
<dbReference type="Pfam" id="PF04055">
    <property type="entry name" value="Radical_SAM"/>
    <property type="match status" value="1"/>
</dbReference>
<evidence type="ECO:0000256" key="9">
    <source>
        <dbReference type="ARBA" id="ARBA00023014"/>
    </source>
</evidence>
<dbReference type="SFLD" id="SFLDG01061">
    <property type="entry name" value="methylthiotransferase"/>
    <property type="match status" value="1"/>
</dbReference>
<dbReference type="EC" id="2.8.4.5" evidence="3"/>
<evidence type="ECO:0000256" key="8">
    <source>
        <dbReference type="ARBA" id="ARBA00023004"/>
    </source>
</evidence>
<dbReference type="InterPro" id="IPR002792">
    <property type="entry name" value="TRAM_dom"/>
</dbReference>
<dbReference type="InterPro" id="IPR013848">
    <property type="entry name" value="Methylthiotransferase_N"/>
</dbReference>
<comment type="catalytic activity">
    <reaction evidence="11">
        <text>N(6)-L-threonylcarbamoyladenosine(37) in tRNA + (sulfur carrier)-SH + AH2 + 2 S-adenosyl-L-methionine = 2-methylsulfanyl-N(6)-L-threonylcarbamoyladenosine(37) in tRNA + (sulfur carrier)-H + 5'-deoxyadenosine + L-methionine + A + S-adenosyl-L-homocysteine + 2 H(+)</text>
        <dbReference type="Rhea" id="RHEA:37075"/>
        <dbReference type="Rhea" id="RHEA-COMP:10163"/>
        <dbReference type="Rhea" id="RHEA-COMP:11092"/>
        <dbReference type="Rhea" id="RHEA-COMP:14737"/>
        <dbReference type="Rhea" id="RHEA-COMP:14739"/>
        <dbReference type="ChEBI" id="CHEBI:13193"/>
        <dbReference type="ChEBI" id="CHEBI:15378"/>
        <dbReference type="ChEBI" id="CHEBI:17319"/>
        <dbReference type="ChEBI" id="CHEBI:17499"/>
        <dbReference type="ChEBI" id="CHEBI:29917"/>
        <dbReference type="ChEBI" id="CHEBI:57844"/>
        <dbReference type="ChEBI" id="CHEBI:57856"/>
        <dbReference type="ChEBI" id="CHEBI:59789"/>
        <dbReference type="ChEBI" id="CHEBI:64428"/>
        <dbReference type="ChEBI" id="CHEBI:74418"/>
        <dbReference type="ChEBI" id="CHEBI:74420"/>
        <dbReference type="EC" id="2.8.4.5"/>
    </reaction>
</comment>
<proteinExistence type="predicted"/>
<dbReference type="AlphaFoldDB" id="A0A9D1AJN1"/>
<dbReference type="GO" id="GO:0035598">
    <property type="term" value="F:tRNA (N(6)-L-threonylcarbamoyladenosine(37)-C(2))-methylthiotransferase activity"/>
    <property type="evidence" value="ECO:0007669"/>
    <property type="project" value="UniProtKB-EC"/>
</dbReference>
<keyword evidence="5" id="KW-0808">Transferase</keyword>
<dbReference type="InterPro" id="IPR020612">
    <property type="entry name" value="Methylthiotransferase_CS"/>
</dbReference>
<dbReference type="GO" id="GO:0046872">
    <property type="term" value="F:metal ion binding"/>
    <property type="evidence" value="ECO:0007669"/>
    <property type="project" value="UniProtKB-KW"/>
</dbReference>
<evidence type="ECO:0000256" key="10">
    <source>
        <dbReference type="ARBA" id="ARBA00031213"/>
    </source>
</evidence>
<dbReference type="Gene3D" id="3.80.30.20">
    <property type="entry name" value="tm_1862 like domain"/>
    <property type="match status" value="1"/>
</dbReference>
<comment type="caution">
    <text evidence="15">The sequence shown here is derived from an EMBL/GenBank/DDBJ whole genome shotgun (WGS) entry which is preliminary data.</text>
</comment>
<sequence length="453" mass="50475">MPPFCRFSRVFLVFPGKPSLLGGKERFVTVSFFTLGCKVNQYETQYLAQCFAQKGYQIVEGETAQVLVINSCTVTAMSDKKARQLLHRLRRKNPDSILVLCGCFPQAFPDQAAALDADVITGNTNRTEIPDLVEQARQNKVIKHRPHPLGELFEPMQVQGLARHTRAFLKIQDGCDRYCTYCIIPTARGHSRSKPLDALAREAQLLADQGYREIVLTGIDLTSYGRELGLTLSDAVAAASKPEGICRVRLGSLEPDEISQEEIDALAQCSKLCPQFHLSLQSGCDATLKRMGRRYDSAFYRDLLLRLRAAFPHCSFTTDVMVGFAGETQEEFEQSKAFIAKCGFAQIHLFPYSIRPGTPAAKLPQVPDYIKTNRMAEMEQVAQEAWNAFLQAGIGQVQQVLLESTLTPRGRLGHTANYRPVAVPVHQGNRGELVQVQIQEAGNEFCFGRVLEK</sequence>
<dbReference type="Proteomes" id="UP000886749">
    <property type="component" value="Unassembled WGS sequence"/>
</dbReference>
<dbReference type="PROSITE" id="PS51918">
    <property type="entry name" value="RADICAL_SAM"/>
    <property type="match status" value="1"/>
</dbReference>
<evidence type="ECO:0000256" key="2">
    <source>
        <dbReference type="ARBA" id="ARBA00002399"/>
    </source>
</evidence>
<dbReference type="NCBIfam" id="TIGR01579">
    <property type="entry name" value="MiaB-like-C"/>
    <property type="match status" value="1"/>
</dbReference>
<dbReference type="SMART" id="SM00729">
    <property type="entry name" value="Elp3"/>
    <property type="match status" value="1"/>
</dbReference>
<dbReference type="CDD" id="cd01335">
    <property type="entry name" value="Radical_SAM"/>
    <property type="match status" value="1"/>
</dbReference>
<dbReference type="GO" id="GO:0051539">
    <property type="term" value="F:4 iron, 4 sulfur cluster binding"/>
    <property type="evidence" value="ECO:0007669"/>
    <property type="project" value="UniProtKB-KW"/>
</dbReference>
<dbReference type="NCBIfam" id="TIGR00089">
    <property type="entry name" value="MiaB/RimO family radical SAM methylthiotransferase"/>
    <property type="match status" value="1"/>
</dbReference>
<evidence type="ECO:0000313" key="16">
    <source>
        <dbReference type="Proteomes" id="UP000886749"/>
    </source>
</evidence>
<gene>
    <name evidence="15" type="primary">mtaB</name>
    <name evidence="15" type="ORF">IAB36_05945</name>
</gene>
<dbReference type="SFLD" id="SFLDG01082">
    <property type="entry name" value="B12-binding_domain_containing"/>
    <property type="match status" value="1"/>
</dbReference>
<evidence type="ECO:0000259" key="12">
    <source>
        <dbReference type="PROSITE" id="PS50926"/>
    </source>
</evidence>
<reference evidence="15" key="1">
    <citation type="submission" date="2020-10" db="EMBL/GenBank/DDBJ databases">
        <authorList>
            <person name="Gilroy R."/>
        </authorList>
    </citation>
    <scope>NUCLEOTIDE SEQUENCE</scope>
    <source>
        <strain evidence="15">CHK184-25365</strain>
    </source>
</reference>
<evidence type="ECO:0000259" key="14">
    <source>
        <dbReference type="PROSITE" id="PS51918"/>
    </source>
</evidence>
<dbReference type="InterPro" id="IPR007197">
    <property type="entry name" value="rSAM"/>
</dbReference>
<evidence type="ECO:0000256" key="6">
    <source>
        <dbReference type="ARBA" id="ARBA00022691"/>
    </source>
</evidence>